<evidence type="ECO:0000256" key="5">
    <source>
        <dbReference type="ARBA" id="ARBA00023027"/>
    </source>
</evidence>
<dbReference type="PROSITE" id="PS51202">
    <property type="entry name" value="RCK_C"/>
    <property type="match status" value="2"/>
</dbReference>
<dbReference type="InterPro" id="IPR036291">
    <property type="entry name" value="NAD(P)-bd_dom_sf"/>
</dbReference>
<dbReference type="PANTHER" id="PTHR43833:SF5">
    <property type="entry name" value="TRK SYSTEM POTASSIUM UPTAKE PROTEIN TRKA"/>
    <property type="match status" value="1"/>
</dbReference>
<dbReference type="RefSeq" id="WP_092871832.1">
    <property type="nucleotide sequence ID" value="NZ_FOJY01000007.1"/>
</dbReference>
<dbReference type="EMBL" id="FOJY01000007">
    <property type="protein sequence ID" value="SFB03730.1"/>
    <property type="molecule type" value="Genomic_DNA"/>
</dbReference>
<keyword evidence="3" id="KW-0633">Potassium transport</keyword>
<dbReference type="NCBIfam" id="NF007031">
    <property type="entry name" value="PRK09496.1-2"/>
    <property type="match status" value="1"/>
</dbReference>
<evidence type="ECO:0000259" key="8">
    <source>
        <dbReference type="PROSITE" id="PS51202"/>
    </source>
</evidence>
<evidence type="ECO:0000256" key="4">
    <source>
        <dbReference type="ARBA" id="ARBA00022958"/>
    </source>
</evidence>
<dbReference type="GO" id="GO:0005886">
    <property type="term" value="C:plasma membrane"/>
    <property type="evidence" value="ECO:0007669"/>
    <property type="project" value="InterPro"/>
</dbReference>
<dbReference type="PROSITE" id="PS51201">
    <property type="entry name" value="RCK_N"/>
    <property type="match status" value="2"/>
</dbReference>
<dbReference type="Pfam" id="PF02080">
    <property type="entry name" value="TrkA_C"/>
    <property type="match status" value="2"/>
</dbReference>
<dbReference type="InterPro" id="IPR050721">
    <property type="entry name" value="Trk_Ktr_HKT_K-transport"/>
</dbReference>
<sequence length="453" mass="49609">MRIVIAGCGKIGSVLVEQLSKEDHDVSIIDTNKEVVDKLSNQYDVMGVIGNAAVMKTQKDAGIEDADLLIAMTGSDELNLICCLIAKKVGNCNTIARIQNTDYAEGLDAIKKELGLSMTINPEKAAAEEIVRVIRFPSAMQVETFAKTKVEIVKVRLEEGHKLIGLKLVDLPSKINVEALVCAVERGEEAIIPKGDFVFQQDDVVSIVASPKKARVLFKKLGILKGRIRNVMIVGGGGISFYVAKALNIMGIANTIIEKNPERCRKLCEELPGSNIIEGDAVDQSVLYEEGVDKVGAFVAMTNIDEGNILMSLYVKKHSHAKLITKIHRIRYNEILNNMDLGTIVCPKNIVSDNILSYVRARQNSFGSNVETLYKILDGKAEALEFIVRSGSKVVGIPLQKLNIRKDMIVACIQRGRKVIIPRGQDVINEGDSIIIVTTKSGINELDNILDTE</sequence>
<keyword evidence="5" id="KW-0520">NAD</keyword>
<evidence type="ECO:0000259" key="7">
    <source>
        <dbReference type="PROSITE" id="PS51201"/>
    </source>
</evidence>
<dbReference type="NCBIfam" id="NF007039">
    <property type="entry name" value="PRK09496.3-2"/>
    <property type="match status" value="1"/>
</dbReference>
<dbReference type="SUPFAM" id="SSF116726">
    <property type="entry name" value="TrkA C-terminal domain-like"/>
    <property type="match status" value="2"/>
</dbReference>
<dbReference type="NCBIfam" id="NF007032">
    <property type="entry name" value="PRK09496.1-4"/>
    <property type="match status" value="1"/>
</dbReference>
<proteinExistence type="predicted"/>
<dbReference type="NCBIfam" id="NF007033">
    <property type="entry name" value="PRK09496.1-5"/>
    <property type="match status" value="1"/>
</dbReference>
<feature type="domain" description="RCK N-terminal" evidence="7">
    <location>
        <begin position="1"/>
        <end position="131"/>
    </location>
</feature>
<organism evidence="9 10">
    <name type="scientific">Acetitomaculum ruminis DSM 5522</name>
    <dbReference type="NCBI Taxonomy" id="1120918"/>
    <lineage>
        <taxon>Bacteria</taxon>
        <taxon>Bacillati</taxon>
        <taxon>Bacillota</taxon>
        <taxon>Clostridia</taxon>
        <taxon>Lachnospirales</taxon>
        <taxon>Lachnospiraceae</taxon>
        <taxon>Acetitomaculum</taxon>
    </lineage>
</organism>
<dbReference type="PANTHER" id="PTHR43833">
    <property type="entry name" value="POTASSIUM CHANNEL PROTEIN 2-RELATED-RELATED"/>
    <property type="match status" value="1"/>
</dbReference>
<dbReference type="GO" id="GO:0015079">
    <property type="term" value="F:potassium ion transmembrane transporter activity"/>
    <property type="evidence" value="ECO:0007669"/>
    <property type="project" value="InterPro"/>
</dbReference>
<name>A0A1I0XTZ6_9FIRM</name>
<feature type="domain" description="RCK N-terminal" evidence="7">
    <location>
        <begin position="228"/>
        <end position="345"/>
    </location>
</feature>
<dbReference type="AlphaFoldDB" id="A0A1I0XTZ6"/>
<dbReference type="InterPro" id="IPR003148">
    <property type="entry name" value="RCK_N"/>
</dbReference>
<evidence type="ECO:0000313" key="10">
    <source>
        <dbReference type="Proteomes" id="UP000198838"/>
    </source>
</evidence>
<reference evidence="9 10" key="1">
    <citation type="submission" date="2016-10" db="EMBL/GenBank/DDBJ databases">
        <authorList>
            <person name="de Groot N.N."/>
        </authorList>
    </citation>
    <scope>NUCLEOTIDE SEQUENCE [LARGE SCALE GENOMIC DNA]</scope>
    <source>
        <strain evidence="9 10">DSM 5522</strain>
    </source>
</reference>
<dbReference type="InterPro" id="IPR036721">
    <property type="entry name" value="RCK_C_sf"/>
</dbReference>
<evidence type="ECO:0000256" key="6">
    <source>
        <dbReference type="ARBA" id="ARBA00023065"/>
    </source>
</evidence>
<dbReference type="STRING" id="1120918.SAMN05216249_107112"/>
<evidence type="ECO:0000256" key="1">
    <source>
        <dbReference type="ARBA" id="ARBA00017378"/>
    </source>
</evidence>
<dbReference type="Proteomes" id="UP000198838">
    <property type="component" value="Unassembled WGS sequence"/>
</dbReference>
<dbReference type="Gene3D" id="3.30.70.1450">
    <property type="entry name" value="Regulator of K+ conductance, C-terminal domain"/>
    <property type="match status" value="2"/>
</dbReference>
<dbReference type="Gene3D" id="3.40.50.720">
    <property type="entry name" value="NAD(P)-binding Rossmann-like Domain"/>
    <property type="match status" value="2"/>
</dbReference>
<evidence type="ECO:0000256" key="3">
    <source>
        <dbReference type="ARBA" id="ARBA00022538"/>
    </source>
</evidence>
<feature type="domain" description="RCK C-terminal" evidence="8">
    <location>
        <begin position="140"/>
        <end position="224"/>
    </location>
</feature>
<evidence type="ECO:0000313" key="9">
    <source>
        <dbReference type="EMBL" id="SFB03730.1"/>
    </source>
</evidence>
<feature type="domain" description="RCK C-terminal" evidence="8">
    <location>
        <begin position="368"/>
        <end position="452"/>
    </location>
</feature>
<gene>
    <name evidence="9" type="ORF">SAMN05216249_107112</name>
</gene>
<keyword evidence="2" id="KW-0813">Transport</keyword>
<keyword evidence="10" id="KW-1185">Reference proteome</keyword>
<dbReference type="SUPFAM" id="SSF51735">
    <property type="entry name" value="NAD(P)-binding Rossmann-fold domains"/>
    <property type="match status" value="2"/>
</dbReference>
<dbReference type="InterPro" id="IPR006037">
    <property type="entry name" value="RCK_C"/>
</dbReference>
<dbReference type="InterPro" id="IPR006036">
    <property type="entry name" value="K_uptake_TrkA"/>
</dbReference>
<keyword evidence="6" id="KW-0406">Ion transport</keyword>
<dbReference type="OrthoDB" id="9775180at2"/>
<keyword evidence="4" id="KW-0630">Potassium</keyword>
<evidence type="ECO:0000256" key="2">
    <source>
        <dbReference type="ARBA" id="ARBA00022448"/>
    </source>
</evidence>
<dbReference type="PRINTS" id="PR00335">
    <property type="entry name" value="KUPTAKETRKA"/>
</dbReference>
<dbReference type="Pfam" id="PF02254">
    <property type="entry name" value="TrkA_N"/>
    <property type="match status" value="2"/>
</dbReference>
<accession>A0A1I0XTZ6</accession>
<protein>
    <recommendedName>
        <fullName evidence="1">Trk system potassium uptake protein TrkA</fullName>
    </recommendedName>
</protein>